<sequence length="357" mass="40641">MNHPDFTKIVAKFSPFIEEVVKELYPSQQVLRTRSWHNWIIPYGMDIEEFTTSLSFLLGEYDFAGAYREELTDYSFDEDPREPQVFLHVRCKTGAHVFLLTSISNSGQYSIFNQIIKANKIQLHEVTQEIIAMIDEEVPMRHHEFLTGTQLEKKLEKHSSPYLFQANSAKKALGSLYDILVMNYLGHSIKQTDIFILEESEHRSLCAFILFRGGFLREAHVGVPIYASTTPSCIEATAELILELPMGVKTSFLQNSPPVQTSYSRWLIKGIEVARTDLDQFIYALSTLHFIEDQSVSISTIHFNERGMTSKNDDSSVLSLFNFAVPRVKHVTASRVSDAFCNARLSAVPPTLFSHSE</sequence>
<accession>A0ABV4JWJ0</accession>
<dbReference type="RefSeq" id="WP_371151377.1">
    <property type="nucleotide sequence ID" value="NZ_JBFSOO010000029.1"/>
</dbReference>
<gene>
    <name evidence="1" type="ORF">AB2Z07_16705</name>
</gene>
<keyword evidence="2" id="KW-1185">Reference proteome</keyword>
<dbReference type="Proteomes" id="UP001568358">
    <property type="component" value="Unassembled WGS sequence"/>
</dbReference>
<evidence type="ECO:0000313" key="2">
    <source>
        <dbReference type="Proteomes" id="UP001568358"/>
    </source>
</evidence>
<reference evidence="1 2" key="1">
    <citation type="submission" date="2024-07" db="EMBL/GenBank/DDBJ databases">
        <title>Active virus-host system and metabolic interactions in a Lokiarchaeon culture.</title>
        <authorList>
            <person name="Ponce Toledo R.I."/>
            <person name="Rodrigues Oliveira T."/>
            <person name="Schleper C."/>
        </authorList>
    </citation>
    <scope>NUCLEOTIDE SEQUENCE [LARGE SCALE GENOMIC DNA]</scope>
    <source>
        <strain evidence="1 2">B35</strain>
    </source>
</reference>
<proteinExistence type="predicted"/>
<evidence type="ECO:0000313" key="1">
    <source>
        <dbReference type="EMBL" id="MEZ6855109.1"/>
    </source>
</evidence>
<comment type="caution">
    <text evidence="1">The sequence shown here is derived from an EMBL/GenBank/DDBJ whole genome shotgun (WGS) entry which is preliminary data.</text>
</comment>
<dbReference type="EMBL" id="JBFSOO010000029">
    <property type="protein sequence ID" value="MEZ6855109.1"/>
    <property type="molecule type" value="Genomic_DNA"/>
</dbReference>
<organism evidence="1 2">
    <name type="scientific">Halodesulfovibrio aestuarii</name>
    <dbReference type="NCBI Taxonomy" id="126333"/>
    <lineage>
        <taxon>Bacteria</taxon>
        <taxon>Pseudomonadati</taxon>
        <taxon>Thermodesulfobacteriota</taxon>
        <taxon>Desulfovibrionia</taxon>
        <taxon>Desulfovibrionales</taxon>
        <taxon>Desulfovibrionaceae</taxon>
        <taxon>Halodesulfovibrio</taxon>
    </lineage>
</organism>
<protein>
    <submittedName>
        <fullName evidence="1">Uncharacterized protein</fullName>
    </submittedName>
</protein>
<name>A0ABV4JWJ0_9BACT</name>